<protein>
    <submittedName>
        <fullName evidence="1">Uncharacterized protein</fullName>
    </submittedName>
</protein>
<evidence type="ECO:0000313" key="1">
    <source>
        <dbReference type="EMBL" id="KAK7304712.1"/>
    </source>
</evidence>
<name>A0AAN9PP68_CANGL</name>
<gene>
    <name evidence="1" type="ORF">VNO77_42598</name>
</gene>
<organism evidence="1 2">
    <name type="scientific">Canavalia gladiata</name>
    <name type="common">Sword bean</name>
    <name type="synonym">Dolichos gladiatus</name>
    <dbReference type="NCBI Taxonomy" id="3824"/>
    <lineage>
        <taxon>Eukaryota</taxon>
        <taxon>Viridiplantae</taxon>
        <taxon>Streptophyta</taxon>
        <taxon>Embryophyta</taxon>
        <taxon>Tracheophyta</taxon>
        <taxon>Spermatophyta</taxon>
        <taxon>Magnoliopsida</taxon>
        <taxon>eudicotyledons</taxon>
        <taxon>Gunneridae</taxon>
        <taxon>Pentapetalae</taxon>
        <taxon>rosids</taxon>
        <taxon>fabids</taxon>
        <taxon>Fabales</taxon>
        <taxon>Fabaceae</taxon>
        <taxon>Papilionoideae</taxon>
        <taxon>50 kb inversion clade</taxon>
        <taxon>NPAAA clade</taxon>
        <taxon>indigoferoid/millettioid clade</taxon>
        <taxon>Phaseoleae</taxon>
        <taxon>Canavalia</taxon>
    </lineage>
</organism>
<comment type="caution">
    <text evidence="1">The sequence shown here is derived from an EMBL/GenBank/DDBJ whole genome shotgun (WGS) entry which is preliminary data.</text>
</comment>
<keyword evidence="2" id="KW-1185">Reference proteome</keyword>
<dbReference type="EMBL" id="JAYMYQ010000011">
    <property type="protein sequence ID" value="KAK7304712.1"/>
    <property type="molecule type" value="Genomic_DNA"/>
</dbReference>
<reference evidence="1 2" key="1">
    <citation type="submission" date="2024-01" db="EMBL/GenBank/DDBJ databases">
        <title>The genomes of 5 underutilized Papilionoideae crops provide insights into root nodulation and disease resistanc.</title>
        <authorList>
            <person name="Jiang F."/>
        </authorList>
    </citation>
    <scope>NUCLEOTIDE SEQUENCE [LARGE SCALE GENOMIC DNA]</scope>
    <source>
        <strain evidence="1">LVBAO_FW01</strain>
        <tissue evidence="1">Leaves</tissue>
    </source>
</reference>
<dbReference type="AlphaFoldDB" id="A0AAN9PP68"/>
<accession>A0AAN9PP68</accession>
<dbReference type="Proteomes" id="UP001367508">
    <property type="component" value="Unassembled WGS sequence"/>
</dbReference>
<proteinExistence type="predicted"/>
<sequence length="84" mass="9138">MEIPGLLTLMALEGDHADGSKSIGWASSQAFAIGCNLIQLEFTSQGCTFLVQLELDEVDLKLQQRPQAAKIEALDFEGPRVIGY</sequence>
<evidence type="ECO:0000313" key="2">
    <source>
        <dbReference type="Proteomes" id="UP001367508"/>
    </source>
</evidence>